<dbReference type="GO" id="GO:0005634">
    <property type="term" value="C:nucleus"/>
    <property type="evidence" value="ECO:0007669"/>
    <property type="project" value="TreeGrafter"/>
</dbReference>
<dbReference type="InterPro" id="IPR052865">
    <property type="entry name" value="Zinc_finger_BED"/>
</dbReference>
<reference evidence="3" key="1">
    <citation type="submission" date="2025-08" db="UniProtKB">
        <authorList>
            <consortium name="RefSeq"/>
        </authorList>
    </citation>
    <scope>IDENTIFICATION</scope>
</reference>
<keyword evidence="2" id="KW-1185">Reference proteome</keyword>
<dbReference type="AlphaFoldDB" id="A0A6J2Q355"/>
<dbReference type="OrthoDB" id="1869581at2759"/>
<feature type="compositionally biased region" description="Polar residues" evidence="1">
    <location>
        <begin position="258"/>
        <end position="273"/>
    </location>
</feature>
<gene>
    <name evidence="3" type="primary">LOC115011183</name>
</gene>
<dbReference type="KEGG" id="cgob:115011183"/>
<organism evidence="2 3">
    <name type="scientific">Cottoperca gobio</name>
    <name type="common">Frogmouth</name>
    <name type="synonym">Aphritis gobio</name>
    <dbReference type="NCBI Taxonomy" id="56716"/>
    <lineage>
        <taxon>Eukaryota</taxon>
        <taxon>Metazoa</taxon>
        <taxon>Chordata</taxon>
        <taxon>Craniata</taxon>
        <taxon>Vertebrata</taxon>
        <taxon>Euteleostomi</taxon>
        <taxon>Actinopterygii</taxon>
        <taxon>Neopterygii</taxon>
        <taxon>Teleostei</taxon>
        <taxon>Neoteleostei</taxon>
        <taxon>Acanthomorphata</taxon>
        <taxon>Eupercaria</taxon>
        <taxon>Perciformes</taxon>
        <taxon>Notothenioidei</taxon>
        <taxon>Bovichtidae</taxon>
        <taxon>Cottoperca</taxon>
    </lineage>
</organism>
<protein>
    <submittedName>
        <fullName evidence="3">Zinc finger BED domain-containing protein 4-like isoform X1</fullName>
    </submittedName>
</protein>
<dbReference type="PANTHER" id="PTHR47241:SF1">
    <property type="entry name" value="BED-TYPE DOMAIN-CONTAINING PROTEIN"/>
    <property type="match status" value="1"/>
</dbReference>
<dbReference type="InParanoid" id="A0A6J2Q355"/>
<dbReference type="InterPro" id="IPR012337">
    <property type="entry name" value="RNaseH-like_sf"/>
</dbReference>
<dbReference type="SUPFAM" id="SSF53098">
    <property type="entry name" value="Ribonuclease H-like"/>
    <property type="match status" value="1"/>
</dbReference>
<name>A0A6J2Q355_COTGO</name>
<dbReference type="PANTHER" id="PTHR47241">
    <property type="entry name" value="FINGER PROTEIN, PUTATIVE-RELATED"/>
    <property type="match status" value="1"/>
</dbReference>
<dbReference type="RefSeq" id="XP_029292075.1">
    <property type="nucleotide sequence ID" value="XM_029436215.1"/>
</dbReference>
<dbReference type="Proteomes" id="UP000504630">
    <property type="component" value="Chromosome 7"/>
</dbReference>
<accession>A0A6J2Q355</accession>
<dbReference type="GeneID" id="115011183"/>
<feature type="region of interest" description="Disordered" evidence="1">
    <location>
        <begin position="244"/>
        <end position="302"/>
    </location>
</feature>
<proteinExistence type="predicted"/>
<evidence type="ECO:0000256" key="1">
    <source>
        <dbReference type="SAM" id="MobiDB-lite"/>
    </source>
</evidence>
<feature type="compositionally biased region" description="Low complexity" evidence="1">
    <location>
        <begin position="246"/>
        <end position="257"/>
    </location>
</feature>
<evidence type="ECO:0000313" key="3">
    <source>
        <dbReference type="RefSeq" id="XP_029292075.1"/>
    </source>
</evidence>
<evidence type="ECO:0000313" key="2">
    <source>
        <dbReference type="Proteomes" id="UP000504630"/>
    </source>
</evidence>
<sequence>MVTCLVTDGAANMGACARELRLRHTICVAHTLNLLIKKALDQNPVLSDIRASSRKIVGYFKSITTAKERLTKVQEQMGRPALKLIQEVDTRWNSTYHMLQRFYDLREPVGAALAGLRTEVAPLSSRQYEIIAECLKVLSPFNDATVELSEEKRVSGSKVIPLLLMLHHALEEEEMGLVQTPESTAMAESLRGQLREKLNNLQSMRIISLATVLDPRFKKTGFFSPNKAAEAEKRLTSECTAVMRNSASSSSSSSSTSQPHISEASQPVTQGSKLASFGHHSPADQAPTCRCKRNSGGPKIPG</sequence>